<feature type="site" description="Interaction with DNA" evidence="8">
    <location>
        <position position="139"/>
    </location>
</feature>
<dbReference type="Proteomes" id="UP000823750">
    <property type="component" value="Unassembled WGS sequence"/>
</dbReference>
<dbReference type="HAMAP" id="MF_00952">
    <property type="entry name" value="Topoisom_1_prok"/>
    <property type="match status" value="1"/>
</dbReference>
<dbReference type="SMART" id="SM00437">
    <property type="entry name" value="TOP1Ac"/>
    <property type="match status" value="1"/>
</dbReference>
<feature type="domain" description="Toprim" evidence="9">
    <location>
        <begin position="3"/>
        <end position="113"/>
    </location>
</feature>
<dbReference type="GO" id="GO:0003677">
    <property type="term" value="F:DNA binding"/>
    <property type="evidence" value="ECO:0007669"/>
    <property type="project" value="UniProtKB-KW"/>
</dbReference>
<comment type="catalytic activity">
    <reaction evidence="1 8">
        <text>ATP-independent breakage of single-stranded DNA, followed by passage and rejoining.</text>
        <dbReference type="EC" id="5.6.2.1"/>
    </reaction>
</comment>
<dbReference type="InterPro" id="IPR003602">
    <property type="entry name" value="Topo_IA_DNA-bd_dom"/>
</dbReference>
<dbReference type="SMART" id="SM00493">
    <property type="entry name" value="TOPRIM"/>
    <property type="match status" value="1"/>
</dbReference>
<evidence type="ECO:0000256" key="7">
    <source>
        <dbReference type="ARBA" id="ARBA00023235"/>
    </source>
</evidence>
<comment type="similarity">
    <text evidence="2 8">Belongs to the type IA topoisomerase family.</text>
</comment>
<dbReference type="InterPro" id="IPR025589">
    <property type="entry name" value="Toprim_C_rpt"/>
</dbReference>
<dbReference type="InterPro" id="IPR003601">
    <property type="entry name" value="Topo_IA_2"/>
</dbReference>
<evidence type="ECO:0000256" key="8">
    <source>
        <dbReference type="HAMAP-Rule" id="MF_00952"/>
    </source>
</evidence>
<dbReference type="AlphaFoldDB" id="A0A9D9NRG7"/>
<keyword evidence="4" id="KW-0460">Magnesium</keyword>
<feature type="site" description="Interaction with DNA" evidence="8">
    <location>
        <position position="140"/>
    </location>
</feature>
<comment type="function">
    <text evidence="8">Releases the supercoiling and torsional tension of DNA, which is introduced during the DNA replication and transcription, by transiently cleaving and rejoining one strand of the DNA duplex. Introduces a single-strand break via transesterification at a target site in duplex DNA. The scissile phosphodiester is attacked by the catalytic tyrosine of the enzyme, resulting in the formation of a DNA-(5'-phosphotyrosyl)-enzyme intermediate and the expulsion of a 3'-OH DNA strand. The free DNA strand then undergoes passage around the unbroken strand, thus removing DNA supercoils. Finally, in the religation step, the DNA 3'-OH attacks the covalent intermediate to expel the active-site tyrosine and restore the DNA phosphodiester backbone.</text>
</comment>
<dbReference type="InterPro" id="IPR013824">
    <property type="entry name" value="Topo_IA_cen_sub1"/>
</dbReference>
<dbReference type="PROSITE" id="PS50880">
    <property type="entry name" value="TOPRIM"/>
    <property type="match status" value="1"/>
</dbReference>
<organism evidence="11 12">
    <name type="scientific">Candidatus Cryptobacteroides excrementavium</name>
    <dbReference type="NCBI Taxonomy" id="2840759"/>
    <lineage>
        <taxon>Bacteria</taxon>
        <taxon>Pseudomonadati</taxon>
        <taxon>Bacteroidota</taxon>
        <taxon>Bacteroidia</taxon>
        <taxon>Bacteroidales</taxon>
        <taxon>Candidatus Cryptobacteroides</taxon>
    </lineage>
</organism>
<feature type="region of interest" description="Interaction with DNA" evidence="8">
    <location>
        <begin position="163"/>
        <end position="168"/>
    </location>
</feature>
<name>A0A9D9NRG7_9BACT</name>
<comment type="caution">
    <text evidence="8">Lacks conserved residue(s) required for the propagation of feature annotation.</text>
</comment>
<dbReference type="InterPro" id="IPR034149">
    <property type="entry name" value="TOPRIM_TopoI"/>
</dbReference>
<dbReference type="Gene3D" id="1.10.290.10">
    <property type="entry name" value="Topoisomerase I, domain 4"/>
    <property type="match status" value="1"/>
</dbReference>
<evidence type="ECO:0000256" key="6">
    <source>
        <dbReference type="ARBA" id="ARBA00023125"/>
    </source>
</evidence>
<evidence type="ECO:0000256" key="5">
    <source>
        <dbReference type="ARBA" id="ARBA00023029"/>
    </source>
</evidence>
<dbReference type="InterPro" id="IPR028612">
    <property type="entry name" value="Topoisom_1_IA"/>
</dbReference>
<dbReference type="CDD" id="cd00186">
    <property type="entry name" value="TOP1Ac"/>
    <property type="match status" value="1"/>
</dbReference>
<dbReference type="SMART" id="SM00436">
    <property type="entry name" value="TOP1Bc"/>
    <property type="match status" value="1"/>
</dbReference>
<feature type="site" description="Interaction with DNA" evidence="8">
    <location>
        <position position="155"/>
    </location>
</feature>
<keyword evidence="5 8" id="KW-0799">Topoisomerase</keyword>
<protein>
    <recommendedName>
        <fullName evidence="8">DNA topoisomerase 1</fullName>
        <ecNumber evidence="8">5.6.2.1</ecNumber>
    </recommendedName>
    <alternativeName>
        <fullName evidence="8">DNA topoisomerase I</fullName>
    </alternativeName>
</protein>
<accession>A0A9D9NRG7</accession>
<dbReference type="PROSITE" id="PS00396">
    <property type="entry name" value="TOPO_IA_1"/>
    <property type="match status" value="1"/>
</dbReference>
<evidence type="ECO:0000259" key="10">
    <source>
        <dbReference type="PROSITE" id="PS52039"/>
    </source>
</evidence>
<evidence type="ECO:0000313" key="12">
    <source>
        <dbReference type="Proteomes" id="UP000823750"/>
    </source>
</evidence>
<feature type="site" description="Interaction with DNA" evidence="8">
    <location>
        <position position="143"/>
    </location>
</feature>
<dbReference type="Pfam" id="PF01751">
    <property type="entry name" value="Toprim"/>
    <property type="match status" value="1"/>
</dbReference>
<dbReference type="Gene3D" id="2.70.20.10">
    <property type="entry name" value="Topoisomerase I, domain 3"/>
    <property type="match status" value="1"/>
</dbReference>
<dbReference type="GO" id="GO:0006265">
    <property type="term" value="P:DNA topological change"/>
    <property type="evidence" value="ECO:0007669"/>
    <property type="project" value="UniProtKB-UniRule"/>
</dbReference>
<dbReference type="GO" id="GO:0003917">
    <property type="term" value="F:DNA topoisomerase type I (single strand cut, ATP-independent) activity"/>
    <property type="evidence" value="ECO:0007669"/>
    <property type="project" value="UniProtKB-UniRule"/>
</dbReference>
<feature type="site" description="Interaction with DNA" evidence="8">
    <location>
        <position position="478"/>
    </location>
</feature>
<comment type="caution">
    <text evidence="11">The sequence shown here is derived from an EMBL/GenBank/DDBJ whole genome shotgun (WGS) entry which is preliminary data.</text>
</comment>
<sequence length="772" mass="86394">MEGNLVIVESPAKAGTIQKFLGKDYTVKSSFGHIRDLKDNSLSIDVNDRFKPEYVVPNDKKKVVAELKKAAKEAGTVWLASDEDREGEAISWHLFETLGLKKENTRRIVFHEITESAILNAIKNPRDIDMNLVDAQQARRILDRLVGFELSPILWRKIQPKLSAGRVQSVALRLVVDREREIMDFKKEQYYKVEAIFVVSDAGRKTEVKAVLDRRIPDIGTAEDFLKRCSGAVFKVKSIEKKEGNRFPAAPFTTSSLQQEASRKLRMSVSQTMSIAQKLYEEGHITYMRTDSTNLSSLALGASKKYICEHFGEEYSKPRQYKTKTKGAQEAHEAIRPTYIDHTEIPGTPQEKRLYELIWKRTVASQMSDARVLRTSIKAGADGMEETFVMQATEILFDGFLKLYIESTDDAQQDDDEVILPEMHEGDILEAGKISAECKFTAPPARYTEASLVKKLEELGIGRPSTYAPTISTLTKGRGYIIKGDKTGEKTPVTDLVLQGGTISRVHRTEVTGAEKNRLLPQEIGIIVTDYLVENFDRILDYGFTANVEKEFDQVAAGKLEWENVIASFYSPFHEKVEETINSHVYSHVSRELGTDPKDGQPLVAKYGQYGAYVQKGEGENRIFASLAPGQLIESLTLEEALKLFELPRTVGEFNGIPVICTKGRFGPYIKYGDKNISLPKGADPMTISLAECTGLIEKSADREANRIMASFEGSGIQVINGNYGPYIKQGNNNYRIPKGTDAASLTEEDCKTIIAESEPTGRKRKKKPLHS</sequence>
<dbReference type="Pfam" id="PF13368">
    <property type="entry name" value="Toprim_C_rpt"/>
    <property type="match status" value="3"/>
</dbReference>
<dbReference type="PROSITE" id="PS52039">
    <property type="entry name" value="TOPO_IA_2"/>
    <property type="match status" value="1"/>
</dbReference>
<dbReference type="EC" id="5.6.2.1" evidence="8"/>
<keyword evidence="7 8" id="KW-0413">Isomerase</keyword>
<dbReference type="InterPro" id="IPR023406">
    <property type="entry name" value="Topo_IA_AS"/>
</dbReference>
<dbReference type="SUPFAM" id="SSF56712">
    <property type="entry name" value="Prokaryotic type I DNA topoisomerase"/>
    <property type="match status" value="1"/>
</dbReference>
<feature type="site" description="Interaction with DNA" evidence="8">
    <location>
        <position position="33"/>
    </location>
</feature>
<keyword evidence="3" id="KW-0479">Metal-binding</keyword>
<evidence type="ECO:0000256" key="1">
    <source>
        <dbReference type="ARBA" id="ARBA00000213"/>
    </source>
</evidence>
<feature type="site" description="Interaction with DNA" evidence="8">
    <location>
        <position position="289"/>
    </location>
</feature>
<dbReference type="InterPro" id="IPR006171">
    <property type="entry name" value="TOPRIM_dom"/>
</dbReference>
<dbReference type="PANTHER" id="PTHR42785:SF1">
    <property type="entry name" value="DNA TOPOISOMERASE"/>
    <property type="match status" value="1"/>
</dbReference>
<dbReference type="InterPro" id="IPR000380">
    <property type="entry name" value="Topo_IA"/>
</dbReference>
<dbReference type="Gene3D" id="3.40.50.140">
    <property type="match status" value="1"/>
</dbReference>
<keyword evidence="6 8" id="KW-0238">DNA-binding</keyword>
<dbReference type="InterPro" id="IPR013497">
    <property type="entry name" value="Topo_IA_cen"/>
</dbReference>
<evidence type="ECO:0000313" key="11">
    <source>
        <dbReference type="EMBL" id="MBO8485044.1"/>
    </source>
</evidence>
<evidence type="ECO:0000256" key="4">
    <source>
        <dbReference type="ARBA" id="ARBA00022842"/>
    </source>
</evidence>
<reference evidence="11" key="2">
    <citation type="journal article" date="2021" name="PeerJ">
        <title>Extensive microbial diversity within the chicken gut microbiome revealed by metagenomics and culture.</title>
        <authorList>
            <person name="Gilroy R."/>
            <person name="Ravi A."/>
            <person name="Getino M."/>
            <person name="Pursley I."/>
            <person name="Horton D.L."/>
            <person name="Alikhan N.F."/>
            <person name="Baker D."/>
            <person name="Gharbi K."/>
            <person name="Hall N."/>
            <person name="Watson M."/>
            <person name="Adriaenssens E.M."/>
            <person name="Foster-Nyarko E."/>
            <person name="Jarju S."/>
            <person name="Secka A."/>
            <person name="Antonio M."/>
            <person name="Oren A."/>
            <person name="Chaudhuri R.R."/>
            <person name="La Ragione R."/>
            <person name="Hildebrand F."/>
            <person name="Pallen M.J."/>
        </authorList>
    </citation>
    <scope>NUCLEOTIDE SEQUENCE</scope>
    <source>
        <strain evidence="11">B2-16538</strain>
    </source>
</reference>
<dbReference type="NCBIfam" id="TIGR01051">
    <property type="entry name" value="topA_bact"/>
    <property type="match status" value="1"/>
</dbReference>
<dbReference type="InterPro" id="IPR013825">
    <property type="entry name" value="Topo_IA_cen_sub2"/>
</dbReference>
<gene>
    <name evidence="8 11" type="primary">topA</name>
    <name evidence="11" type="ORF">IAB78_01285</name>
</gene>
<dbReference type="InterPro" id="IPR023405">
    <property type="entry name" value="Topo_IA_core_domain"/>
</dbReference>
<proteinExistence type="inferred from homology"/>
<dbReference type="GO" id="GO:0046872">
    <property type="term" value="F:metal ion binding"/>
    <property type="evidence" value="ECO:0007669"/>
    <property type="project" value="UniProtKB-KW"/>
</dbReference>
<feature type="active site" description="O-(5'-phospho-DNA)-tyrosine intermediate" evidence="8">
    <location>
        <position position="287"/>
    </location>
</feature>
<reference evidence="11" key="1">
    <citation type="submission" date="2020-10" db="EMBL/GenBank/DDBJ databases">
        <authorList>
            <person name="Gilroy R."/>
        </authorList>
    </citation>
    <scope>NUCLEOTIDE SEQUENCE</scope>
    <source>
        <strain evidence="11">B2-16538</strain>
    </source>
</reference>
<dbReference type="InterPro" id="IPR013826">
    <property type="entry name" value="Topo_IA_cen_sub3"/>
</dbReference>
<dbReference type="PANTHER" id="PTHR42785">
    <property type="entry name" value="DNA TOPOISOMERASE, TYPE IA, CORE"/>
    <property type="match status" value="1"/>
</dbReference>
<feature type="domain" description="Topo IA-type catalytic" evidence="10">
    <location>
        <begin position="129"/>
        <end position="577"/>
    </location>
</feature>
<dbReference type="CDD" id="cd03363">
    <property type="entry name" value="TOPRIM_TopoIA_TopoI"/>
    <property type="match status" value="1"/>
</dbReference>
<dbReference type="Pfam" id="PF01131">
    <property type="entry name" value="Topoisom_bac"/>
    <property type="match status" value="1"/>
</dbReference>
<dbReference type="Gene3D" id="1.10.460.10">
    <property type="entry name" value="Topoisomerase I, domain 2"/>
    <property type="match status" value="2"/>
</dbReference>
<evidence type="ECO:0000256" key="3">
    <source>
        <dbReference type="ARBA" id="ARBA00022723"/>
    </source>
</evidence>
<dbReference type="EMBL" id="JADILX010000023">
    <property type="protein sequence ID" value="MBO8485044.1"/>
    <property type="molecule type" value="Genomic_DNA"/>
</dbReference>
<evidence type="ECO:0000259" key="9">
    <source>
        <dbReference type="PROSITE" id="PS50880"/>
    </source>
</evidence>
<dbReference type="InterPro" id="IPR005733">
    <property type="entry name" value="TopoI_bac-type"/>
</dbReference>
<comment type="subunit">
    <text evidence="8">Monomer.</text>
</comment>
<dbReference type="PRINTS" id="PR00417">
    <property type="entry name" value="PRTPISMRASEI"/>
</dbReference>
<evidence type="ECO:0000256" key="2">
    <source>
        <dbReference type="ARBA" id="ARBA00009446"/>
    </source>
</evidence>